<keyword evidence="2" id="KW-1185">Reference proteome</keyword>
<protein>
    <submittedName>
        <fullName evidence="1">Uncharacterized protein</fullName>
    </submittedName>
</protein>
<proteinExistence type="predicted"/>
<gene>
    <name evidence="1" type="ORF">SAMN04488109_0109</name>
</gene>
<dbReference type="STRING" id="947013.SAMN04488109_0109"/>
<dbReference type="Proteomes" id="UP000184212">
    <property type="component" value="Unassembled WGS sequence"/>
</dbReference>
<dbReference type="EMBL" id="FQWQ01000001">
    <property type="protein sequence ID" value="SHG40828.1"/>
    <property type="molecule type" value="Genomic_DNA"/>
</dbReference>
<accession>A0A1M5JJY3</accession>
<sequence length="137" mass="15616">MLLNTYCEAQTLSKITSDHIRIDQAGPRDAMMAPIIITTEKVQVVAPESFVQVDKRLFESLSEYIKSSEDLLREGGLDEFGVFKVTSFIDGKAETYFTGTRQKSAHFFKEFRTLLKDLGSPEELIQRVDKTLARIDY</sequence>
<reference evidence="1 2" key="1">
    <citation type="submission" date="2016-11" db="EMBL/GenBank/DDBJ databases">
        <authorList>
            <person name="Jaros S."/>
            <person name="Januszkiewicz K."/>
            <person name="Wedrychowicz H."/>
        </authorList>
    </citation>
    <scope>NUCLEOTIDE SEQUENCE [LARGE SCALE GENOMIC DNA]</scope>
    <source>
        <strain evidence="1 2">DSM 24574</strain>
    </source>
</reference>
<dbReference type="AlphaFoldDB" id="A0A1M5JJY3"/>
<name>A0A1M5JJY3_9BACT</name>
<organism evidence="1 2">
    <name type="scientific">Chryseolinea serpens</name>
    <dbReference type="NCBI Taxonomy" id="947013"/>
    <lineage>
        <taxon>Bacteria</taxon>
        <taxon>Pseudomonadati</taxon>
        <taxon>Bacteroidota</taxon>
        <taxon>Cytophagia</taxon>
        <taxon>Cytophagales</taxon>
        <taxon>Fulvivirgaceae</taxon>
        <taxon>Chryseolinea</taxon>
    </lineage>
</organism>
<evidence type="ECO:0000313" key="2">
    <source>
        <dbReference type="Proteomes" id="UP000184212"/>
    </source>
</evidence>
<evidence type="ECO:0000313" key="1">
    <source>
        <dbReference type="EMBL" id="SHG40828.1"/>
    </source>
</evidence>